<gene>
    <name evidence="2" type="ORF">GO988_10500</name>
</gene>
<evidence type="ECO:0000313" key="3">
    <source>
        <dbReference type="Proteomes" id="UP000441336"/>
    </source>
</evidence>
<dbReference type="EMBL" id="WQKZ01000002">
    <property type="protein sequence ID" value="MVN76751.1"/>
    <property type="molecule type" value="Genomic_DNA"/>
</dbReference>
<proteinExistence type="predicted"/>
<comment type="caution">
    <text evidence="2">The sequence shown here is derived from an EMBL/GenBank/DDBJ whole genome shotgun (WGS) entry which is preliminary data.</text>
</comment>
<dbReference type="RefSeq" id="WP_157564961.1">
    <property type="nucleotide sequence ID" value="NZ_WQKZ01000002.1"/>
</dbReference>
<reference evidence="2 3" key="1">
    <citation type="submission" date="2019-12" db="EMBL/GenBank/DDBJ databases">
        <title>Hymenobacter sp. HMF4947 Genome sequencing and assembly.</title>
        <authorList>
            <person name="Kang H."/>
            <person name="Cha I."/>
            <person name="Kim H."/>
            <person name="Joh K."/>
        </authorList>
    </citation>
    <scope>NUCLEOTIDE SEQUENCE [LARGE SCALE GENOMIC DNA]</scope>
    <source>
        <strain evidence="2 3">HMF4947</strain>
    </source>
</reference>
<dbReference type="InterPro" id="IPR021457">
    <property type="entry name" value="DUF3108"/>
</dbReference>
<name>A0A7K1TF45_9BACT</name>
<feature type="chain" id="PRO_5029613918" evidence="1">
    <location>
        <begin position="20"/>
        <end position="271"/>
    </location>
</feature>
<dbReference type="AlphaFoldDB" id="A0A7K1TF45"/>
<sequence>MLRLRLLLPLLFFFCTASTQSLGVAEPVRLWANPSFKAGETIRYKVHYGVINAAEAVVETSGSLERVADRPCYKATVSGHTTGSFDFFLHVRDQWRAYIDTASILPLRSTRDIEEGSYRKKEVVEFDQAHDIVNVLQTQHKEPIHYTFKVPNNVQELVSGFYYLRTLNYEHMKPGDIIRVGGFFDESSFNMDVIFKGREVVQTKAGVIHVLKLVPKMPTNKIFRGEESIKVYLSDDRNKIPVLFQAEMFVGAIKIDMYKYDGLKSRLNMAQ</sequence>
<dbReference type="Pfam" id="PF11306">
    <property type="entry name" value="DUF3108"/>
    <property type="match status" value="1"/>
</dbReference>
<accession>A0A7K1TF45</accession>
<feature type="signal peptide" evidence="1">
    <location>
        <begin position="1"/>
        <end position="19"/>
    </location>
</feature>
<keyword evidence="3" id="KW-1185">Reference proteome</keyword>
<dbReference type="Proteomes" id="UP000441336">
    <property type="component" value="Unassembled WGS sequence"/>
</dbReference>
<protein>
    <submittedName>
        <fullName evidence="2">DUF3108 domain-containing protein</fullName>
    </submittedName>
</protein>
<evidence type="ECO:0000313" key="2">
    <source>
        <dbReference type="EMBL" id="MVN76751.1"/>
    </source>
</evidence>
<evidence type="ECO:0000256" key="1">
    <source>
        <dbReference type="SAM" id="SignalP"/>
    </source>
</evidence>
<keyword evidence="1" id="KW-0732">Signal</keyword>
<organism evidence="2 3">
    <name type="scientific">Hymenobacter ginkgonis</name>
    <dbReference type="NCBI Taxonomy" id="2682976"/>
    <lineage>
        <taxon>Bacteria</taxon>
        <taxon>Pseudomonadati</taxon>
        <taxon>Bacteroidota</taxon>
        <taxon>Cytophagia</taxon>
        <taxon>Cytophagales</taxon>
        <taxon>Hymenobacteraceae</taxon>
        <taxon>Hymenobacter</taxon>
    </lineage>
</organism>